<name>A0A2W4WID2_9CYAN</name>
<accession>A0A2W4WID2</accession>
<feature type="transmembrane region" description="Helical" evidence="1">
    <location>
        <begin position="58"/>
        <end position="76"/>
    </location>
</feature>
<dbReference type="Proteomes" id="UP000249467">
    <property type="component" value="Unassembled WGS sequence"/>
</dbReference>
<keyword evidence="1" id="KW-1133">Transmembrane helix</keyword>
<keyword evidence="1" id="KW-0472">Membrane</keyword>
<evidence type="ECO:0008006" key="4">
    <source>
        <dbReference type="Google" id="ProtNLM"/>
    </source>
</evidence>
<evidence type="ECO:0000313" key="3">
    <source>
        <dbReference type="Proteomes" id="UP000249467"/>
    </source>
</evidence>
<gene>
    <name evidence="2" type="ORF">DCF19_03205</name>
</gene>
<keyword evidence="1" id="KW-0812">Transmembrane</keyword>
<evidence type="ECO:0000256" key="1">
    <source>
        <dbReference type="SAM" id="Phobius"/>
    </source>
</evidence>
<dbReference type="AlphaFoldDB" id="A0A2W4WID2"/>
<feature type="transmembrane region" description="Helical" evidence="1">
    <location>
        <begin position="27"/>
        <end position="46"/>
    </location>
</feature>
<reference evidence="2 3" key="2">
    <citation type="submission" date="2018-06" db="EMBL/GenBank/DDBJ databases">
        <title>Metagenomic assembly of (sub)arctic Cyanobacteria and their associated microbiome from non-axenic cultures.</title>
        <authorList>
            <person name="Baurain D."/>
        </authorList>
    </citation>
    <scope>NUCLEOTIDE SEQUENCE [LARGE SCALE GENOMIC DNA]</scope>
    <source>
        <strain evidence="2">ULC066bin1</strain>
    </source>
</reference>
<sequence>MSDEKTQILLSLRGSTQESLREMRARVFSIVSTAITLFTVFIGWIVQRIAKPSLPETMLFICIILMFWVGNLLILMDIRRGYIKTMSISVRVERALGLYEPKVFDEEDDSLFPISYLKPIEAKHFQKFELILSCSAIASILIVIMKYIW</sequence>
<organism evidence="2 3">
    <name type="scientific">Pseudanabaena frigida</name>
    <dbReference type="NCBI Taxonomy" id="945775"/>
    <lineage>
        <taxon>Bacteria</taxon>
        <taxon>Bacillati</taxon>
        <taxon>Cyanobacteriota</taxon>
        <taxon>Cyanophyceae</taxon>
        <taxon>Pseudanabaenales</taxon>
        <taxon>Pseudanabaenaceae</taxon>
        <taxon>Pseudanabaena</taxon>
    </lineage>
</organism>
<proteinExistence type="predicted"/>
<protein>
    <recommendedName>
        <fullName evidence="4">DUF1230 domain-containing protein</fullName>
    </recommendedName>
</protein>
<comment type="caution">
    <text evidence="2">The sequence shown here is derived from an EMBL/GenBank/DDBJ whole genome shotgun (WGS) entry which is preliminary data.</text>
</comment>
<feature type="transmembrane region" description="Helical" evidence="1">
    <location>
        <begin position="128"/>
        <end position="148"/>
    </location>
</feature>
<dbReference type="EMBL" id="QBML01000003">
    <property type="protein sequence ID" value="PZO44222.1"/>
    <property type="molecule type" value="Genomic_DNA"/>
</dbReference>
<evidence type="ECO:0000313" key="2">
    <source>
        <dbReference type="EMBL" id="PZO44222.1"/>
    </source>
</evidence>
<reference evidence="2 3" key="1">
    <citation type="submission" date="2018-04" db="EMBL/GenBank/DDBJ databases">
        <authorList>
            <person name="Go L.Y."/>
            <person name="Mitchell J.A."/>
        </authorList>
    </citation>
    <scope>NUCLEOTIDE SEQUENCE [LARGE SCALE GENOMIC DNA]</scope>
    <source>
        <strain evidence="2">ULC066bin1</strain>
    </source>
</reference>